<accession>A0A834B3J7</accession>
<dbReference type="InterPro" id="IPR036179">
    <property type="entry name" value="Ig-like_dom_sf"/>
</dbReference>
<keyword evidence="8" id="KW-0675">Receptor</keyword>
<dbReference type="PANTHER" id="PTHR25466">
    <property type="entry name" value="T-LYMPHOCYTE ACTIVATION ANTIGEN"/>
    <property type="match status" value="1"/>
</dbReference>
<proteinExistence type="predicted"/>
<sequence>MRILSSAILMAYCYLLKAPYRKINQRISVDEVTSEHELTCQAEGYPKAEVIWTSSDHQVLNGKTTITSSNREEKLFNVTSTLKINTTTNEVFYCTFRRSGLEDNSTAELVIPEQVRVPGRTHLIILGAVPVLLTALMVIFCLQRDVRMMDVEKCGAEYMNSKKQNDTQFEET</sequence>
<dbReference type="GO" id="GO:0031295">
    <property type="term" value="P:T cell costimulation"/>
    <property type="evidence" value="ECO:0007669"/>
    <property type="project" value="TreeGrafter"/>
</dbReference>
<evidence type="ECO:0000256" key="8">
    <source>
        <dbReference type="ARBA" id="ARBA00023170"/>
    </source>
</evidence>
<dbReference type="Gene3D" id="2.60.40.10">
    <property type="entry name" value="Immunoglobulins"/>
    <property type="match status" value="1"/>
</dbReference>
<evidence type="ECO:0000256" key="11">
    <source>
        <dbReference type="SAM" id="Phobius"/>
    </source>
</evidence>
<gene>
    <name evidence="13" type="ORF">HJG60_002391</name>
</gene>
<keyword evidence="4" id="KW-0732">Signal</keyword>
<dbReference type="InterPro" id="IPR013162">
    <property type="entry name" value="CD80_C2-set"/>
</dbReference>
<evidence type="ECO:0000313" key="14">
    <source>
        <dbReference type="Proteomes" id="UP000664940"/>
    </source>
</evidence>
<evidence type="ECO:0000256" key="6">
    <source>
        <dbReference type="ARBA" id="ARBA00023136"/>
    </source>
</evidence>
<evidence type="ECO:0000256" key="9">
    <source>
        <dbReference type="ARBA" id="ARBA00023180"/>
    </source>
</evidence>
<dbReference type="AlphaFoldDB" id="A0A834B3J7"/>
<reference evidence="13 14" key="1">
    <citation type="journal article" date="2020" name="Nature">
        <title>Six reference-quality genomes reveal evolution of bat adaptations.</title>
        <authorList>
            <person name="Jebb D."/>
            <person name="Huang Z."/>
            <person name="Pippel M."/>
            <person name="Hughes G.M."/>
            <person name="Lavrichenko K."/>
            <person name="Devanna P."/>
            <person name="Winkler S."/>
            <person name="Jermiin L.S."/>
            <person name="Skirmuntt E.C."/>
            <person name="Katzourakis A."/>
            <person name="Burkitt-Gray L."/>
            <person name="Ray D.A."/>
            <person name="Sullivan K.A.M."/>
            <person name="Roscito J.G."/>
            <person name="Kirilenko B.M."/>
            <person name="Davalos L.M."/>
            <person name="Corthals A.P."/>
            <person name="Power M.L."/>
            <person name="Jones G."/>
            <person name="Ransome R.D."/>
            <person name="Dechmann D.K.N."/>
            <person name="Locatelli A.G."/>
            <person name="Puechmaille S.J."/>
            <person name="Fedrigo O."/>
            <person name="Jarvis E.D."/>
            <person name="Hiller M."/>
            <person name="Vernes S.C."/>
            <person name="Myers E.W."/>
            <person name="Teeling E.C."/>
        </authorList>
    </citation>
    <scope>NUCLEOTIDE SEQUENCE [LARGE SCALE GENOMIC DNA]</scope>
    <source>
        <strain evidence="13">Bat1K_MPI-CBG_1</strain>
    </source>
</reference>
<evidence type="ECO:0000256" key="7">
    <source>
        <dbReference type="ARBA" id="ARBA00023157"/>
    </source>
</evidence>
<feature type="domain" description="Ig-like" evidence="12">
    <location>
        <begin position="19"/>
        <end position="110"/>
    </location>
</feature>
<comment type="subcellular location">
    <subcellularLocation>
        <location evidence="1">Cell membrane</location>
        <topology evidence="1">Single-pass type I membrane protein</topology>
    </subcellularLocation>
</comment>
<evidence type="ECO:0000256" key="3">
    <source>
        <dbReference type="ARBA" id="ARBA00022692"/>
    </source>
</evidence>
<evidence type="ECO:0000313" key="13">
    <source>
        <dbReference type="EMBL" id="KAF6123510.1"/>
    </source>
</evidence>
<keyword evidence="9" id="KW-0325">Glycoprotein</keyword>
<keyword evidence="2" id="KW-1003">Cell membrane</keyword>
<evidence type="ECO:0000259" key="12">
    <source>
        <dbReference type="PROSITE" id="PS50835"/>
    </source>
</evidence>
<keyword evidence="5 11" id="KW-1133">Transmembrane helix</keyword>
<name>A0A834B3J7_9CHIR</name>
<keyword evidence="7" id="KW-1015">Disulfide bond</keyword>
<dbReference type="GO" id="GO:0042102">
    <property type="term" value="P:positive regulation of T cell proliferation"/>
    <property type="evidence" value="ECO:0007669"/>
    <property type="project" value="TreeGrafter"/>
</dbReference>
<dbReference type="Pfam" id="PF08205">
    <property type="entry name" value="C2-set_2"/>
    <property type="match status" value="1"/>
</dbReference>
<organism evidence="13 14">
    <name type="scientific">Phyllostomus discolor</name>
    <name type="common">pale spear-nosed bat</name>
    <dbReference type="NCBI Taxonomy" id="89673"/>
    <lineage>
        <taxon>Eukaryota</taxon>
        <taxon>Metazoa</taxon>
        <taxon>Chordata</taxon>
        <taxon>Craniata</taxon>
        <taxon>Vertebrata</taxon>
        <taxon>Euteleostomi</taxon>
        <taxon>Mammalia</taxon>
        <taxon>Eutheria</taxon>
        <taxon>Laurasiatheria</taxon>
        <taxon>Chiroptera</taxon>
        <taxon>Yangochiroptera</taxon>
        <taxon>Phyllostomidae</taxon>
        <taxon>Phyllostominae</taxon>
        <taxon>Phyllostomus</taxon>
    </lineage>
</organism>
<protein>
    <submittedName>
        <fullName evidence="13">CD274 molecule</fullName>
    </submittedName>
</protein>
<dbReference type="SUPFAM" id="SSF48726">
    <property type="entry name" value="Immunoglobulin"/>
    <property type="match status" value="1"/>
</dbReference>
<feature type="transmembrane region" description="Helical" evidence="11">
    <location>
        <begin position="123"/>
        <end position="142"/>
    </location>
</feature>
<evidence type="ECO:0000256" key="4">
    <source>
        <dbReference type="ARBA" id="ARBA00022729"/>
    </source>
</evidence>
<dbReference type="InterPro" id="IPR051713">
    <property type="entry name" value="T-cell_Activation_Regulation"/>
</dbReference>
<dbReference type="PROSITE" id="PS50835">
    <property type="entry name" value="IG_LIKE"/>
    <property type="match status" value="1"/>
</dbReference>
<comment type="caution">
    <text evidence="13">The sequence shown here is derived from an EMBL/GenBank/DDBJ whole genome shotgun (WGS) entry which is preliminary data.</text>
</comment>
<dbReference type="GO" id="GO:0009897">
    <property type="term" value="C:external side of plasma membrane"/>
    <property type="evidence" value="ECO:0007669"/>
    <property type="project" value="TreeGrafter"/>
</dbReference>
<evidence type="ECO:0000256" key="2">
    <source>
        <dbReference type="ARBA" id="ARBA00022475"/>
    </source>
</evidence>
<evidence type="ECO:0000256" key="10">
    <source>
        <dbReference type="ARBA" id="ARBA00023319"/>
    </source>
</evidence>
<dbReference type="EMBL" id="JABVXQ010000002">
    <property type="protein sequence ID" value="KAF6123510.1"/>
    <property type="molecule type" value="Genomic_DNA"/>
</dbReference>
<keyword evidence="3 11" id="KW-0812">Transmembrane</keyword>
<keyword evidence="6 11" id="KW-0472">Membrane</keyword>
<dbReference type="GO" id="GO:0042130">
    <property type="term" value="P:negative regulation of T cell proliferation"/>
    <property type="evidence" value="ECO:0007669"/>
    <property type="project" value="TreeGrafter"/>
</dbReference>
<keyword evidence="10" id="KW-0393">Immunoglobulin domain</keyword>
<dbReference type="GO" id="GO:0007166">
    <property type="term" value="P:cell surface receptor signaling pathway"/>
    <property type="evidence" value="ECO:0007669"/>
    <property type="project" value="TreeGrafter"/>
</dbReference>
<dbReference type="InterPro" id="IPR013783">
    <property type="entry name" value="Ig-like_fold"/>
</dbReference>
<dbReference type="PANTHER" id="PTHR25466:SF3">
    <property type="entry name" value="PROGRAMMED CELL DEATH 1 LIGAND 1"/>
    <property type="match status" value="1"/>
</dbReference>
<dbReference type="Proteomes" id="UP000664940">
    <property type="component" value="Unassembled WGS sequence"/>
</dbReference>
<dbReference type="GO" id="GO:0071222">
    <property type="term" value="P:cellular response to lipopolysaccharide"/>
    <property type="evidence" value="ECO:0007669"/>
    <property type="project" value="TreeGrafter"/>
</dbReference>
<evidence type="ECO:0000256" key="5">
    <source>
        <dbReference type="ARBA" id="ARBA00022989"/>
    </source>
</evidence>
<dbReference type="GO" id="GO:0006955">
    <property type="term" value="P:immune response"/>
    <property type="evidence" value="ECO:0007669"/>
    <property type="project" value="TreeGrafter"/>
</dbReference>
<dbReference type="InterPro" id="IPR007110">
    <property type="entry name" value="Ig-like_dom"/>
</dbReference>
<dbReference type="FunFam" id="2.60.40.10:FF:001299">
    <property type="entry name" value="Programmed cell death 1"/>
    <property type="match status" value="1"/>
</dbReference>
<evidence type="ECO:0000256" key="1">
    <source>
        <dbReference type="ARBA" id="ARBA00004251"/>
    </source>
</evidence>